<sequence length="139" mass="15406">MISSGGLAILAYVLAIISADLKSIRSAEKASLLTVSIVLLFAFPAWMYYHERCGKPVLVLNKMWNNVPFTSTCIMVALSYGVMNSIELLSSLYYVLFQEVQHASMLAIFLYLLPNLTNGVLLQIFVGLRKAGKVGLKRE</sequence>
<feature type="transmembrane region" description="Helical" evidence="1">
    <location>
        <begin position="69"/>
        <end position="96"/>
    </location>
</feature>
<gene>
    <name evidence="2" type="ORF">G6011_03370</name>
</gene>
<feature type="transmembrane region" description="Helical" evidence="1">
    <location>
        <begin position="31"/>
        <end position="49"/>
    </location>
</feature>
<accession>A0AAD4IEX6</accession>
<keyword evidence="1" id="KW-0812">Transmembrane</keyword>
<comment type="caution">
    <text evidence="2">The sequence shown here is derived from an EMBL/GenBank/DDBJ whole genome shotgun (WGS) entry which is preliminary data.</text>
</comment>
<dbReference type="EMBL" id="JAANER010000002">
    <property type="protein sequence ID" value="KAG9193335.1"/>
    <property type="molecule type" value="Genomic_DNA"/>
</dbReference>
<keyword evidence="3" id="KW-1185">Reference proteome</keyword>
<protein>
    <submittedName>
        <fullName evidence="2">Uncharacterized protein</fullName>
    </submittedName>
</protein>
<evidence type="ECO:0000313" key="2">
    <source>
        <dbReference type="EMBL" id="KAG9193335.1"/>
    </source>
</evidence>
<proteinExistence type="predicted"/>
<organism evidence="2 3">
    <name type="scientific">Alternaria panax</name>
    <dbReference type="NCBI Taxonomy" id="48097"/>
    <lineage>
        <taxon>Eukaryota</taxon>
        <taxon>Fungi</taxon>
        <taxon>Dikarya</taxon>
        <taxon>Ascomycota</taxon>
        <taxon>Pezizomycotina</taxon>
        <taxon>Dothideomycetes</taxon>
        <taxon>Pleosporomycetidae</taxon>
        <taxon>Pleosporales</taxon>
        <taxon>Pleosporineae</taxon>
        <taxon>Pleosporaceae</taxon>
        <taxon>Alternaria</taxon>
        <taxon>Alternaria sect. Panax</taxon>
    </lineage>
</organism>
<keyword evidence="1" id="KW-0472">Membrane</keyword>
<feature type="transmembrane region" description="Helical" evidence="1">
    <location>
        <begin position="108"/>
        <end position="128"/>
    </location>
</feature>
<dbReference type="AlphaFoldDB" id="A0AAD4IEX6"/>
<name>A0AAD4IEX6_9PLEO</name>
<keyword evidence="1" id="KW-1133">Transmembrane helix</keyword>
<evidence type="ECO:0000313" key="3">
    <source>
        <dbReference type="Proteomes" id="UP001199106"/>
    </source>
</evidence>
<evidence type="ECO:0000256" key="1">
    <source>
        <dbReference type="SAM" id="Phobius"/>
    </source>
</evidence>
<dbReference type="Proteomes" id="UP001199106">
    <property type="component" value="Unassembled WGS sequence"/>
</dbReference>
<reference evidence="2" key="1">
    <citation type="submission" date="2021-07" db="EMBL/GenBank/DDBJ databases">
        <title>Genome Resource of American Ginseng Black Spot Pathogen Alternaria panax.</title>
        <authorList>
            <person name="Qiu C."/>
            <person name="Wang W."/>
            <person name="Liu Z."/>
        </authorList>
    </citation>
    <scope>NUCLEOTIDE SEQUENCE</scope>
    <source>
        <strain evidence="2">BNCC115425</strain>
    </source>
</reference>